<dbReference type="Pfam" id="PF00990">
    <property type="entry name" value="GGDEF"/>
    <property type="match status" value="1"/>
</dbReference>
<dbReference type="InterPro" id="IPR052155">
    <property type="entry name" value="Biofilm_reg_signaling"/>
</dbReference>
<keyword evidence="4" id="KW-0548">Nucleotidyltransferase</keyword>
<dbReference type="PROSITE" id="PS50887">
    <property type="entry name" value="GGDEF"/>
    <property type="match status" value="1"/>
</dbReference>
<feature type="domain" description="GGDEF" evidence="3">
    <location>
        <begin position="194"/>
        <end position="320"/>
    </location>
</feature>
<dbReference type="InterPro" id="IPR000700">
    <property type="entry name" value="PAS-assoc_C"/>
</dbReference>
<proteinExistence type="predicted"/>
<dbReference type="InterPro" id="IPR035965">
    <property type="entry name" value="PAS-like_dom_sf"/>
</dbReference>
<dbReference type="EMBL" id="JBHTLS010000125">
    <property type="protein sequence ID" value="MFD1105478.1"/>
    <property type="molecule type" value="Genomic_DNA"/>
</dbReference>
<dbReference type="PROSITE" id="PS50113">
    <property type="entry name" value="PAC"/>
    <property type="match status" value="1"/>
</dbReference>
<protein>
    <submittedName>
        <fullName evidence="4">Diguanylate cyclase</fullName>
        <ecNumber evidence="4">2.7.7.65</ecNumber>
    </submittedName>
</protein>
<dbReference type="SMART" id="SM00086">
    <property type="entry name" value="PAC"/>
    <property type="match status" value="1"/>
</dbReference>
<dbReference type="Pfam" id="PF08447">
    <property type="entry name" value="PAS_3"/>
    <property type="match status" value="1"/>
</dbReference>
<name>A0ABW3P344_9SPHN</name>
<dbReference type="SUPFAM" id="SSF55785">
    <property type="entry name" value="PYP-like sensor domain (PAS domain)"/>
    <property type="match status" value="1"/>
</dbReference>
<dbReference type="CDD" id="cd00130">
    <property type="entry name" value="PAS"/>
    <property type="match status" value="1"/>
</dbReference>
<feature type="domain" description="PAC" evidence="2">
    <location>
        <begin position="114"/>
        <end position="166"/>
    </location>
</feature>
<dbReference type="RefSeq" id="WP_380911281.1">
    <property type="nucleotide sequence ID" value="NZ_JBHTLS010000125.1"/>
</dbReference>
<feature type="domain" description="PAS" evidence="1">
    <location>
        <begin position="40"/>
        <end position="110"/>
    </location>
</feature>
<dbReference type="GO" id="GO:0052621">
    <property type="term" value="F:diguanylate cyclase activity"/>
    <property type="evidence" value="ECO:0007669"/>
    <property type="project" value="UniProtKB-EC"/>
</dbReference>
<dbReference type="EC" id="2.7.7.65" evidence="4"/>
<evidence type="ECO:0000259" key="1">
    <source>
        <dbReference type="PROSITE" id="PS50112"/>
    </source>
</evidence>
<dbReference type="CDD" id="cd01949">
    <property type="entry name" value="GGDEF"/>
    <property type="match status" value="1"/>
</dbReference>
<keyword evidence="4" id="KW-0808">Transferase</keyword>
<dbReference type="InterPro" id="IPR013655">
    <property type="entry name" value="PAS_fold_3"/>
</dbReference>
<accession>A0ABW3P344</accession>
<keyword evidence="5" id="KW-1185">Reference proteome</keyword>
<evidence type="ECO:0000313" key="5">
    <source>
        <dbReference type="Proteomes" id="UP001597203"/>
    </source>
</evidence>
<dbReference type="InterPro" id="IPR000160">
    <property type="entry name" value="GGDEF_dom"/>
</dbReference>
<evidence type="ECO:0000313" key="4">
    <source>
        <dbReference type="EMBL" id="MFD1105478.1"/>
    </source>
</evidence>
<dbReference type="InterPro" id="IPR029787">
    <property type="entry name" value="Nucleotide_cyclase"/>
</dbReference>
<evidence type="ECO:0000259" key="3">
    <source>
        <dbReference type="PROSITE" id="PS50887"/>
    </source>
</evidence>
<dbReference type="Gene3D" id="3.30.450.20">
    <property type="entry name" value="PAS domain"/>
    <property type="match status" value="1"/>
</dbReference>
<evidence type="ECO:0000259" key="2">
    <source>
        <dbReference type="PROSITE" id="PS50113"/>
    </source>
</evidence>
<organism evidence="4 5">
    <name type="scientific">Sphingobium olei</name>
    <dbReference type="NCBI Taxonomy" id="420955"/>
    <lineage>
        <taxon>Bacteria</taxon>
        <taxon>Pseudomonadati</taxon>
        <taxon>Pseudomonadota</taxon>
        <taxon>Alphaproteobacteria</taxon>
        <taxon>Sphingomonadales</taxon>
        <taxon>Sphingomonadaceae</taxon>
        <taxon>Sphingobium</taxon>
    </lineage>
</organism>
<gene>
    <name evidence="4" type="ORF">ACFQ24_11435</name>
</gene>
<dbReference type="SUPFAM" id="SSF55073">
    <property type="entry name" value="Nucleotide cyclase"/>
    <property type="match status" value="1"/>
</dbReference>
<dbReference type="PANTHER" id="PTHR44757">
    <property type="entry name" value="DIGUANYLATE CYCLASE DGCP"/>
    <property type="match status" value="1"/>
</dbReference>
<dbReference type="SMART" id="SM00091">
    <property type="entry name" value="PAS"/>
    <property type="match status" value="1"/>
</dbReference>
<dbReference type="NCBIfam" id="TIGR00254">
    <property type="entry name" value="GGDEF"/>
    <property type="match status" value="1"/>
</dbReference>
<dbReference type="InterPro" id="IPR000014">
    <property type="entry name" value="PAS"/>
</dbReference>
<dbReference type="Proteomes" id="UP001597203">
    <property type="component" value="Unassembled WGS sequence"/>
</dbReference>
<dbReference type="PANTHER" id="PTHR44757:SF2">
    <property type="entry name" value="BIOFILM ARCHITECTURE MAINTENANCE PROTEIN MBAA"/>
    <property type="match status" value="1"/>
</dbReference>
<dbReference type="PROSITE" id="PS50112">
    <property type="entry name" value="PAS"/>
    <property type="match status" value="1"/>
</dbReference>
<dbReference type="SMART" id="SM00267">
    <property type="entry name" value="GGDEF"/>
    <property type="match status" value="1"/>
</dbReference>
<dbReference type="InterPro" id="IPR001610">
    <property type="entry name" value="PAC"/>
</dbReference>
<dbReference type="NCBIfam" id="TIGR00229">
    <property type="entry name" value="sensory_box"/>
    <property type="match status" value="1"/>
</dbReference>
<dbReference type="InterPro" id="IPR043128">
    <property type="entry name" value="Rev_trsase/Diguanyl_cyclase"/>
</dbReference>
<comment type="caution">
    <text evidence="4">The sequence shown here is derived from an EMBL/GenBank/DDBJ whole genome shotgun (WGS) entry which is preliminary data.</text>
</comment>
<dbReference type="Gene3D" id="3.30.70.270">
    <property type="match status" value="1"/>
</dbReference>
<reference evidence="5" key="1">
    <citation type="journal article" date="2019" name="Int. J. Syst. Evol. Microbiol.">
        <title>The Global Catalogue of Microorganisms (GCM) 10K type strain sequencing project: providing services to taxonomists for standard genome sequencing and annotation.</title>
        <authorList>
            <consortium name="The Broad Institute Genomics Platform"/>
            <consortium name="The Broad Institute Genome Sequencing Center for Infectious Disease"/>
            <person name="Wu L."/>
            <person name="Ma J."/>
        </authorList>
    </citation>
    <scope>NUCLEOTIDE SEQUENCE [LARGE SCALE GENOMIC DNA]</scope>
    <source>
        <strain evidence="5">CCUG 54329</strain>
    </source>
</reference>
<sequence>MSRQWHDQFSAPAQGPDVEQLARDTAAQSYEAIEAELARARRRFDATFHHAPVGMAHVALDGSFLLVNPRFCAISGYDADTLIRTGFQQITHPDDLNADEALLARLNAGELPRYSMEKRYIRADGAIIWVKLTVAMARDEAGDPELYVAVIEDLSELRQASFEAIHDSLTGLLNRRGFASRARDRLDAAGMSRPTRCLLFLDLDGFKQLNDREGHGAGDACLIDVAGLLRETANEGDLIARLGGDEFVLLMLDEVVDGALRRAERLCAALAGCGRGITGSIGLAVAEADGAELDELIARADAAMLAAKRAGKNQVRVAVSASA</sequence>